<dbReference type="InterPro" id="IPR038601">
    <property type="entry name" value="MttB-like_sf"/>
</dbReference>
<dbReference type="GO" id="GO:0008168">
    <property type="term" value="F:methyltransferase activity"/>
    <property type="evidence" value="ECO:0007669"/>
    <property type="project" value="UniProtKB-KW"/>
</dbReference>
<evidence type="ECO:0000256" key="1">
    <source>
        <dbReference type="ARBA" id="ARBA00007137"/>
    </source>
</evidence>
<dbReference type="GO" id="GO:0032259">
    <property type="term" value="P:methylation"/>
    <property type="evidence" value="ECO:0007669"/>
    <property type="project" value="UniProtKB-KW"/>
</dbReference>
<keyword evidence="3 4" id="KW-0808">Transferase</keyword>
<sequence length="512" mass="54866">MTTTSPRRSGGRAARTALRSAPLAENLRPVRAGMEGGNYGPLTQAGIERIHQAALDALETIGLADAPESGIAVMTAAGAILGDDGRLRFPRALVEDMLAKTSKEVVFHARDPKHDLHLSGNRVHFGTAGAAVHMVDVEGRNYRECTVQDLHDAARICDRLDNIHFVQRPMVCRDIPDNYEMDLNTIYAVTSGTTKHVGTSFTEPDFVDGGLEMLHMIAGGEDKWRARPFVSNSNCFVVPPMKFATESCQVMEKLIRGGMPILLLSAGQAGATAPAPIAGAITQAVAECLAGIIYVNAISPGHPCVFGTWPFVSDLRTGAMSGGSGEQALLTAGCAQMHKFYGLPGGAAAGIADAKLPDMQAGWEQAMSNVMAGLSGLNMVYEAAGMHASLLGFCLESLILGDDLLGQAMRCVRGIEVTEDSVSLEVMRSVCLEGPGHYLGHNQTLSLMQTEYIYPELADRSSPKEWVELGKPDLLKKATARKEEILADRSAARFDPELDAQIRAKFKIHLPS</sequence>
<evidence type="ECO:0000256" key="3">
    <source>
        <dbReference type="ARBA" id="ARBA00022679"/>
    </source>
</evidence>
<comment type="caution">
    <text evidence="5">The sequence shown here is derived from an EMBL/GenBank/DDBJ whole genome shotgun (WGS) entry which is preliminary data.</text>
</comment>
<protein>
    <recommendedName>
        <fullName evidence="4">Methyltransferase</fullName>
        <ecNumber evidence="4">2.1.1.-</ecNumber>
    </recommendedName>
</protein>
<gene>
    <name evidence="5" type="ORF">ACFFUT_11755</name>
</gene>
<keyword evidence="2 5" id="KW-0489">Methyltransferase</keyword>
<proteinExistence type="inferred from homology"/>
<dbReference type="PIRSF" id="PIRSF037567">
    <property type="entry name" value="MTTB_MeTrfase"/>
    <property type="match status" value="1"/>
</dbReference>
<dbReference type="Pfam" id="PF06253">
    <property type="entry name" value="MTTB"/>
    <property type="match status" value="1"/>
</dbReference>
<organism evidence="5 6">
    <name type="scientific">Pseudohalocynthiibacter aestuariivivens</name>
    <dbReference type="NCBI Taxonomy" id="1591409"/>
    <lineage>
        <taxon>Bacteria</taxon>
        <taxon>Pseudomonadati</taxon>
        <taxon>Pseudomonadota</taxon>
        <taxon>Alphaproteobacteria</taxon>
        <taxon>Rhodobacterales</taxon>
        <taxon>Paracoccaceae</taxon>
        <taxon>Pseudohalocynthiibacter</taxon>
    </lineage>
</organism>
<dbReference type="RefSeq" id="WP_213887906.1">
    <property type="nucleotide sequence ID" value="NZ_JAGFNU010000002.1"/>
</dbReference>
<evidence type="ECO:0000313" key="5">
    <source>
        <dbReference type="EMBL" id="MFB9232459.1"/>
    </source>
</evidence>
<reference evidence="5 6" key="1">
    <citation type="submission" date="2024-09" db="EMBL/GenBank/DDBJ databases">
        <authorList>
            <person name="Sun Q."/>
            <person name="Mori K."/>
        </authorList>
    </citation>
    <scope>NUCLEOTIDE SEQUENCE [LARGE SCALE GENOMIC DNA]</scope>
    <source>
        <strain evidence="5 6">CECT 8726</strain>
    </source>
</reference>
<dbReference type="InterPro" id="IPR010426">
    <property type="entry name" value="MTTB_MeTrfase"/>
</dbReference>
<evidence type="ECO:0000256" key="2">
    <source>
        <dbReference type="ARBA" id="ARBA00022603"/>
    </source>
</evidence>
<dbReference type="EC" id="2.1.1.-" evidence="4"/>
<dbReference type="EMBL" id="JBHMEA010000039">
    <property type="protein sequence ID" value="MFB9232459.1"/>
    <property type="molecule type" value="Genomic_DNA"/>
</dbReference>
<comment type="similarity">
    <text evidence="1 4">Belongs to the trimethylamine methyltransferase family.</text>
</comment>
<keyword evidence="6" id="KW-1185">Reference proteome</keyword>
<name>A0ABV5JG73_9RHOB</name>
<accession>A0ABV5JG73</accession>
<evidence type="ECO:0000313" key="6">
    <source>
        <dbReference type="Proteomes" id="UP001589683"/>
    </source>
</evidence>
<dbReference type="Proteomes" id="UP001589683">
    <property type="component" value="Unassembled WGS sequence"/>
</dbReference>
<dbReference type="Gene3D" id="3.20.20.480">
    <property type="entry name" value="Trimethylamine methyltransferase-like"/>
    <property type="match status" value="1"/>
</dbReference>
<evidence type="ECO:0000256" key="4">
    <source>
        <dbReference type="PIRNR" id="PIRNR037567"/>
    </source>
</evidence>